<dbReference type="RefSeq" id="XP_013078798.2">
    <property type="nucleotide sequence ID" value="XM_013223344.2"/>
</dbReference>
<dbReference type="VEuPathDB" id="VectorBase:BGLB026166"/>
<dbReference type="VEuPathDB" id="VectorBase:BGLAX_028007"/>
<dbReference type="SUPFAM" id="SSF54909">
    <property type="entry name" value="Dimeric alpha+beta barrel"/>
    <property type="match status" value="1"/>
</dbReference>
<organism evidence="3 4">
    <name type="scientific">Biomphalaria glabrata</name>
    <name type="common">Bloodfluke planorb</name>
    <name type="synonym">Freshwater snail</name>
    <dbReference type="NCBI Taxonomy" id="6526"/>
    <lineage>
        <taxon>Eukaryota</taxon>
        <taxon>Metazoa</taxon>
        <taxon>Spiralia</taxon>
        <taxon>Lophotrochozoa</taxon>
        <taxon>Mollusca</taxon>
        <taxon>Gastropoda</taxon>
        <taxon>Heterobranchia</taxon>
        <taxon>Euthyneura</taxon>
        <taxon>Panpulmonata</taxon>
        <taxon>Hygrophila</taxon>
        <taxon>Lymnaeoidea</taxon>
        <taxon>Planorbidae</taxon>
        <taxon>Biomphalaria</taxon>
    </lineage>
</organism>
<comment type="similarity">
    <text evidence="1">Belongs to the NipSnap family.</text>
</comment>
<dbReference type="AlphaFoldDB" id="A0A2C9L235"/>
<dbReference type="PANTHER" id="PTHR21017">
    <property type="entry name" value="NIPSNAP-RELATED"/>
    <property type="match status" value="1"/>
</dbReference>
<dbReference type="InterPro" id="IPR012577">
    <property type="entry name" value="NIPSNAP"/>
</dbReference>
<dbReference type="InterPro" id="IPR051557">
    <property type="entry name" value="NipSnap_domain"/>
</dbReference>
<sequence>MTMLSAYTRFSSALFKFNFNKNALRSLSRFSSTESIEVEAESKSKDERSNLAAPIPVYELRIYQIFPKDFRKVVELFQKHITVRTKHSKLVGFWNGEIGGTITQLIHIWEYDSLSHRRKVRNSMMEDKTWTTVFLPQLLPCMDTWTNCIMGLVPNTKLNLDFPQEAGAVYMLETVKNANITKKVISPVKGEHLVGRFIGMLGPLCTEYRLWRYQTIDIMLHAAWNKQLDMHYSHSHDKAGSAVLLYPLGFSPLH</sequence>
<evidence type="ECO:0000256" key="1">
    <source>
        <dbReference type="ARBA" id="ARBA00005291"/>
    </source>
</evidence>
<dbReference type="Proteomes" id="UP000076420">
    <property type="component" value="Unassembled WGS sequence"/>
</dbReference>
<dbReference type="OrthoDB" id="10262843at2759"/>
<evidence type="ECO:0000313" key="4">
    <source>
        <dbReference type="Proteomes" id="UP000076420"/>
    </source>
</evidence>
<evidence type="ECO:0000313" key="3">
    <source>
        <dbReference type="EnsemblMetazoa" id="BGLB026166-PB"/>
    </source>
</evidence>
<name>A0A2C9L235_BIOGL</name>
<dbReference type="GO" id="GO:0005739">
    <property type="term" value="C:mitochondrion"/>
    <property type="evidence" value="ECO:0007669"/>
    <property type="project" value="TreeGrafter"/>
</dbReference>
<accession>A0A2C9L235</accession>
<dbReference type="Gene3D" id="3.30.70.100">
    <property type="match status" value="1"/>
</dbReference>
<evidence type="ECO:0000259" key="2">
    <source>
        <dbReference type="Pfam" id="PF07978"/>
    </source>
</evidence>
<proteinExistence type="inferred from homology"/>
<dbReference type="PANTHER" id="PTHR21017:SF19">
    <property type="entry name" value="PROTEIN NIPSNAP HOMOLOG 3B"/>
    <property type="match status" value="1"/>
</dbReference>
<dbReference type="GO" id="GO:0000423">
    <property type="term" value="P:mitophagy"/>
    <property type="evidence" value="ECO:0007669"/>
    <property type="project" value="UniProtKB-ARBA"/>
</dbReference>
<dbReference type="KEGG" id="bgt:106064734"/>
<protein>
    <recommendedName>
        <fullName evidence="2">NIPSNAP domain-containing protein</fullName>
    </recommendedName>
</protein>
<dbReference type="InterPro" id="IPR011008">
    <property type="entry name" value="Dimeric_a/b-barrel"/>
</dbReference>
<dbReference type="EnsemblMetazoa" id="BGLB026166-RB">
    <property type="protein sequence ID" value="BGLB026166-PB"/>
    <property type="gene ID" value="BGLB026166"/>
</dbReference>
<reference evidence="3" key="1">
    <citation type="submission" date="2020-05" db="UniProtKB">
        <authorList>
            <consortium name="EnsemblMetazoa"/>
        </authorList>
    </citation>
    <scope>IDENTIFICATION</scope>
    <source>
        <strain evidence="3">BB02</strain>
    </source>
</reference>
<dbReference type="Pfam" id="PF07978">
    <property type="entry name" value="NIPSNAP"/>
    <property type="match status" value="1"/>
</dbReference>
<feature type="domain" description="NIPSNAP" evidence="2">
    <location>
        <begin position="58"/>
        <end position="137"/>
    </location>
</feature>
<dbReference type="STRING" id="6526.A0A2C9L235"/>
<gene>
    <name evidence="3" type="primary">106064734</name>
</gene>